<name>A0A7S0BYI8_9STRA</name>
<sequence>MEDPSNVKHLHIYIFHAPLPDGEDASEAYALRASKLITENANTTVAFFGSLTPEGGPLWDDAATKIINDEQAINVYLFLISCSADGSVDRSVRKVMRNLKDKSAQLPKDGNQKAPLRNEYSVVLLGHARCENSANQMKDTIFGTGRRFGKAMAVSSHFMSRPYVSNLEIQVELTAPEDEFDPWLKKSFFVQETEVGCEEHAIEPRKEL</sequence>
<proteinExistence type="predicted"/>
<protein>
    <submittedName>
        <fullName evidence="1">Uncharacterized protein</fullName>
    </submittedName>
</protein>
<dbReference type="EMBL" id="HBEL01006285">
    <property type="protein sequence ID" value="CAD8406897.1"/>
    <property type="molecule type" value="Transcribed_RNA"/>
</dbReference>
<gene>
    <name evidence="1" type="ORF">PINE0816_LOCUS3014</name>
</gene>
<evidence type="ECO:0000313" key="1">
    <source>
        <dbReference type="EMBL" id="CAD8406897.1"/>
    </source>
</evidence>
<reference evidence="1" key="1">
    <citation type="submission" date="2021-01" db="EMBL/GenBank/DDBJ databases">
        <authorList>
            <person name="Corre E."/>
            <person name="Pelletier E."/>
            <person name="Niang G."/>
            <person name="Scheremetjew M."/>
            <person name="Finn R."/>
            <person name="Kale V."/>
            <person name="Holt S."/>
            <person name="Cochrane G."/>
            <person name="Meng A."/>
            <person name="Brown T."/>
            <person name="Cohen L."/>
        </authorList>
    </citation>
    <scope>NUCLEOTIDE SEQUENCE</scope>
    <source>
        <strain evidence="1">CCAP1064/1</strain>
    </source>
</reference>
<accession>A0A7S0BYI8</accession>
<dbReference type="AlphaFoldDB" id="A0A7S0BYI8"/>
<organism evidence="1">
    <name type="scientific">Proboscia inermis</name>
    <dbReference type="NCBI Taxonomy" id="420281"/>
    <lineage>
        <taxon>Eukaryota</taxon>
        <taxon>Sar</taxon>
        <taxon>Stramenopiles</taxon>
        <taxon>Ochrophyta</taxon>
        <taxon>Bacillariophyta</taxon>
        <taxon>Coscinodiscophyceae</taxon>
        <taxon>Rhizosoleniophycidae</taxon>
        <taxon>Rhizosoleniales</taxon>
        <taxon>Rhizosoleniaceae</taxon>
        <taxon>Proboscia</taxon>
    </lineage>
</organism>